<dbReference type="RefSeq" id="WP_003584398.1">
    <property type="nucleotide sequence ID" value="NZ_JH719395.1"/>
</dbReference>
<gene>
    <name evidence="2" type="ORF">Rleg4DRAFT_4397</name>
</gene>
<name>J0KXY9_RHILT</name>
<organism evidence="2 3">
    <name type="scientific">Rhizobium leguminosarum bv. trifolii WSM2297</name>
    <dbReference type="NCBI Taxonomy" id="754762"/>
    <lineage>
        <taxon>Bacteria</taxon>
        <taxon>Pseudomonadati</taxon>
        <taxon>Pseudomonadota</taxon>
        <taxon>Alphaproteobacteria</taxon>
        <taxon>Hyphomicrobiales</taxon>
        <taxon>Rhizobiaceae</taxon>
        <taxon>Rhizobium/Agrobacterium group</taxon>
        <taxon>Rhizobium</taxon>
    </lineage>
</organism>
<sequence>MTEHKDQYKEAERQPKAPLPNGEKFFDPWEEEFRRLYKDDKAFDF</sequence>
<proteinExistence type="predicted"/>
<feature type="compositionally biased region" description="Basic and acidic residues" evidence="1">
    <location>
        <begin position="1"/>
        <end position="15"/>
    </location>
</feature>
<dbReference type="AlphaFoldDB" id="J0KXY9"/>
<evidence type="ECO:0000256" key="1">
    <source>
        <dbReference type="SAM" id="MobiDB-lite"/>
    </source>
</evidence>
<accession>J0KXY9</accession>
<feature type="region of interest" description="Disordered" evidence="1">
    <location>
        <begin position="1"/>
        <end position="24"/>
    </location>
</feature>
<evidence type="ECO:0000313" key="2">
    <source>
        <dbReference type="EMBL" id="EJC82674.1"/>
    </source>
</evidence>
<dbReference type="HOGENOM" id="CLU_3221167_0_0_5"/>
<evidence type="ECO:0000313" key="3">
    <source>
        <dbReference type="Proteomes" id="UP000005732"/>
    </source>
</evidence>
<protein>
    <submittedName>
        <fullName evidence="2">Uncharacterized protein</fullName>
    </submittedName>
</protein>
<dbReference type="Proteomes" id="UP000005732">
    <property type="component" value="Unassembled WGS sequence"/>
</dbReference>
<dbReference type="EMBL" id="JH719395">
    <property type="protein sequence ID" value="EJC82674.1"/>
    <property type="molecule type" value="Genomic_DNA"/>
</dbReference>
<reference evidence="2 3" key="1">
    <citation type="submission" date="2012-02" db="EMBL/GenBank/DDBJ databases">
        <title>Improved High-Quality Draft Sequence of Rhizobium leguminosarum bv. trifolii WSM2297.</title>
        <authorList>
            <consortium name="US DOE Joint Genome Institute"/>
            <person name="Lucas S."/>
            <person name="Han J."/>
            <person name="Lapidus A."/>
            <person name="Cheng J.-F."/>
            <person name="Goodwin L."/>
            <person name="Pitluck S."/>
            <person name="Peters L."/>
            <person name="Ovchinnikova G."/>
            <person name="Zhang X."/>
            <person name="Detter J.C."/>
            <person name="Han C."/>
            <person name="Tapia R."/>
            <person name="Land M."/>
            <person name="Hauser L."/>
            <person name="Kyrpides N."/>
            <person name="Ivanova N."/>
            <person name="Pagani I."/>
            <person name="Brau L."/>
            <person name="Yates R."/>
            <person name="O'Hara G."/>
            <person name="Rui T."/>
            <person name="Howieson J."/>
            <person name="Reeve W."/>
            <person name="Woyke T."/>
        </authorList>
    </citation>
    <scope>NUCLEOTIDE SEQUENCE [LARGE SCALE GENOMIC DNA]</scope>
    <source>
        <strain evidence="2 3">WSM2297</strain>
    </source>
</reference>